<comment type="caution">
    <text evidence="1">The sequence shown here is derived from an EMBL/GenBank/DDBJ whole genome shotgun (WGS) entry which is preliminary data.</text>
</comment>
<accession>A0ABV7LE50</accession>
<keyword evidence="2" id="KW-1185">Reference proteome</keyword>
<dbReference type="EMBL" id="JBHRUV010000031">
    <property type="protein sequence ID" value="MFC3266151.1"/>
    <property type="molecule type" value="Genomic_DNA"/>
</dbReference>
<protein>
    <submittedName>
        <fullName evidence="1">DUF3572 domain-containing protein</fullName>
    </submittedName>
</protein>
<dbReference type="Proteomes" id="UP001595536">
    <property type="component" value="Unassembled WGS sequence"/>
</dbReference>
<dbReference type="RefSeq" id="WP_376830742.1">
    <property type="nucleotide sequence ID" value="NZ_JBHLWR010000006.1"/>
</dbReference>
<evidence type="ECO:0000313" key="1">
    <source>
        <dbReference type="EMBL" id="MFC3266151.1"/>
    </source>
</evidence>
<name>A0ABV7LE50_9HYPH</name>
<dbReference type="Pfam" id="PF12096">
    <property type="entry name" value="DUF3572"/>
    <property type="match status" value="1"/>
</dbReference>
<proteinExistence type="predicted"/>
<gene>
    <name evidence="1" type="ORF">ACFOEX_07275</name>
</gene>
<dbReference type="InterPro" id="IPR021955">
    <property type="entry name" value="DUF3572"/>
</dbReference>
<sequence length="104" mass="10947">MLIPRQKDGGRGAAAPDPAELAIRALAWLAGDADRLGDFLVMSGLTVDRLRAAASRPEFLAAVLEHLLQDEALLLAFCASEGADPAQVAPACRRLQGGRPPAEF</sequence>
<evidence type="ECO:0000313" key="2">
    <source>
        <dbReference type="Proteomes" id="UP001595536"/>
    </source>
</evidence>
<organism evidence="1 2">
    <name type="scientific">Camelimonas abortus</name>
    <dbReference type="NCBI Taxonomy" id="1017184"/>
    <lineage>
        <taxon>Bacteria</taxon>
        <taxon>Pseudomonadati</taxon>
        <taxon>Pseudomonadota</taxon>
        <taxon>Alphaproteobacteria</taxon>
        <taxon>Hyphomicrobiales</taxon>
        <taxon>Chelatococcaceae</taxon>
        <taxon>Camelimonas</taxon>
    </lineage>
</organism>
<reference evidence="2" key="1">
    <citation type="journal article" date="2019" name="Int. J. Syst. Evol. Microbiol.">
        <title>The Global Catalogue of Microorganisms (GCM) 10K type strain sequencing project: providing services to taxonomists for standard genome sequencing and annotation.</title>
        <authorList>
            <consortium name="The Broad Institute Genomics Platform"/>
            <consortium name="The Broad Institute Genome Sequencing Center for Infectious Disease"/>
            <person name="Wu L."/>
            <person name="Ma J."/>
        </authorList>
    </citation>
    <scope>NUCLEOTIDE SEQUENCE [LARGE SCALE GENOMIC DNA]</scope>
    <source>
        <strain evidence="2">CCM 7941</strain>
    </source>
</reference>